<dbReference type="EMBL" id="BGZK01000052">
    <property type="protein sequence ID" value="GBP12630.1"/>
    <property type="molecule type" value="Genomic_DNA"/>
</dbReference>
<evidence type="ECO:0000313" key="2">
    <source>
        <dbReference type="Proteomes" id="UP000299102"/>
    </source>
</evidence>
<dbReference type="OrthoDB" id="411823at2759"/>
<reference evidence="1 2" key="1">
    <citation type="journal article" date="2019" name="Commun. Biol.">
        <title>The bagworm genome reveals a unique fibroin gene that provides high tensile strength.</title>
        <authorList>
            <person name="Kono N."/>
            <person name="Nakamura H."/>
            <person name="Ohtoshi R."/>
            <person name="Tomita M."/>
            <person name="Numata K."/>
            <person name="Arakawa K."/>
        </authorList>
    </citation>
    <scope>NUCLEOTIDE SEQUENCE [LARGE SCALE GENOMIC DNA]</scope>
</reference>
<dbReference type="SUPFAM" id="SSF53098">
    <property type="entry name" value="Ribonuclease H-like"/>
    <property type="match status" value="1"/>
</dbReference>
<dbReference type="Proteomes" id="UP000299102">
    <property type="component" value="Unassembled WGS sequence"/>
</dbReference>
<keyword evidence="2" id="KW-1185">Reference proteome</keyword>
<comment type="caution">
    <text evidence="1">The sequence shown here is derived from an EMBL/GenBank/DDBJ whole genome shotgun (WGS) entry which is preliminary data.</text>
</comment>
<dbReference type="GO" id="GO:0003676">
    <property type="term" value="F:nucleic acid binding"/>
    <property type="evidence" value="ECO:0007669"/>
    <property type="project" value="InterPro"/>
</dbReference>
<gene>
    <name evidence="1" type="ORF">EVAR_10285_1</name>
</gene>
<organism evidence="1 2">
    <name type="scientific">Eumeta variegata</name>
    <name type="common">Bagworm moth</name>
    <name type="synonym">Eumeta japonica</name>
    <dbReference type="NCBI Taxonomy" id="151549"/>
    <lineage>
        <taxon>Eukaryota</taxon>
        <taxon>Metazoa</taxon>
        <taxon>Ecdysozoa</taxon>
        <taxon>Arthropoda</taxon>
        <taxon>Hexapoda</taxon>
        <taxon>Insecta</taxon>
        <taxon>Pterygota</taxon>
        <taxon>Neoptera</taxon>
        <taxon>Endopterygota</taxon>
        <taxon>Lepidoptera</taxon>
        <taxon>Glossata</taxon>
        <taxon>Ditrysia</taxon>
        <taxon>Tineoidea</taxon>
        <taxon>Psychidae</taxon>
        <taxon>Oiketicinae</taxon>
        <taxon>Eumeta</taxon>
    </lineage>
</organism>
<dbReference type="AlphaFoldDB" id="A0A4C1TGD5"/>
<dbReference type="InterPro" id="IPR036397">
    <property type="entry name" value="RNaseH_sf"/>
</dbReference>
<dbReference type="InterPro" id="IPR012337">
    <property type="entry name" value="RNaseH-like_sf"/>
</dbReference>
<evidence type="ECO:0000313" key="1">
    <source>
        <dbReference type="EMBL" id="GBP12630.1"/>
    </source>
</evidence>
<dbReference type="Gene3D" id="3.30.420.10">
    <property type="entry name" value="Ribonuclease H-like superfamily/Ribonuclease H"/>
    <property type="match status" value="1"/>
</dbReference>
<protein>
    <submittedName>
        <fullName evidence="1">Uncharacterized protein</fullName>
    </submittedName>
</protein>
<proteinExistence type="predicted"/>
<sequence length="180" mass="21242">MSAREMIGPYFFENERGRAVTVNSERYVEMLDDFFVPELQNFPGYNQRTWFQQDGATSHMFNRSYHDRRWSKTAIQRVKKSKDGLANVFSDSRLVLKVLIGPRTYHHLTHEARRDICETFAECKAVRLFWVRVYARITGNERANELARRASLKTIAADNDKFPLLYTKKVIRTASLEKWK</sequence>
<name>A0A4C1TGD5_EUMVA</name>
<accession>A0A4C1TGD5</accession>